<proteinExistence type="predicted"/>
<dbReference type="EMBL" id="KV428110">
    <property type="protein sequence ID" value="KZT36328.1"/>
    <property type="molecule type" value="Genomic_DNA"/>
</dbReference>
<name>A0A166BFX2_9AGAM</name>
<evidence type="ECO:0000313" key="2">
    <source>
        <dbReference type="Proteomes" id="UP000076798"/>
    </source>
</evidence>
<dbReference type="Proteomes" id="UP000076798">
    <property type="component" value="Unassembled WGS sequence"/>
</dbReference>
<evidence type="ECO:0000313" key="1">
    <source>
        <dbReference type="EMBL" id="KZT36328.1"/>
    </source>
</evidence>
<organism evidence="1 2">
    <name type="scientific">Sistotremastrum suecicum HHB10207 ss-3</name>
    <dbReference type="NCBI Taxonomy" id="1314776"/>
    <lineage>
        <taxon>Eukaryota</taxon>
        <taxon>Fungi</taxon>
        <taxon>Dikarya</taxon>
        <taxon>Basidiomycota</taxon>
        <taxon>Agaricomycotina</taxon>
        <taxon>Agaricomycetes</taxon>
        <taxon>Sistotremastrales</taxon>
        <taxon>Sistotremastraceae</taxon>
        <taxon>Sistotremastrum</taxon>
    </lineage>
</organism>
<gene>
    <name evidence="1" type="ORF">SISSUDRAFT_1121008</name>
</gene>
<reference evidence="1 2" key="1">
    <citation type="journal article" date="2016" name="Mol. Biol. Evol.">
        <title>Comparative Genomics of Early-Diverging Mushroom-Forming Fungi Provides Insights into the Origins of Lignocellulose Decay Capabilities.</title>
        <authorList>
            <person name="Nagy L.G."/>
            <person name="Riley R."/>
            <person name="Tritt A."/>
            <person name="Adam C."/>
            <person name="Daum C."/>
            <person name="Floudas D."/>
            <person name="Sun H."/>
            <person name="Yadav J.S."/>
            <person name="Pangilinan J."/>
            <person name="Larsson K.H."/>
            <person name="Matsuura K."/>
            <person name="Barry K."/>
            <person name="Labutti K."/>
            <person name="Kuo R."/>
            <person name="Ohm R.A."/>
            <person name="Bhattacharya S.S."/>
            <person name="Shirouzu T."/>
            <person name="Yoshinaga Y."/>
            <person name="Martin F.M."/>
            <person name="Grigoriev I.V."/>
            <person name="Hibbett D.S."/>
        </authorList>
    </citation>
    <scope>NUCLEOTIDE SEQUENCE [LARGE SCALE GENOMIC DNA]</scope>
    <source>
        <strain evidence="1 2">HHB10207 ss-3</strain>
    </source>
</reference>
<protein>
    <submittedName>
        <fullName evidence="1">Uncharacterized protein</fullName>
    </submittedName>
</protein>
<accession>A0A166BFX2</accession>
<keyword evidence="2" id="KW-1185">Reference proteome</keyword>
<dbReference type="AlphaFoldDB" id="A0A166BFX2"/>
<sequence>MVPFPRFVLRGGFDFSRLHPRTSNDRLPGDPEVLLPGYYYEITEHTTIDTNLGPGLFPLEDPSDPYKSLFSAYPLGQATNFGEEIPVFMPPGQMVAFVIFLLYHHCHGHLVLLPGFLDFVLAAEILQGFGPTTTVNFTVIFVFQGRRLARIRVIRTTRIDATIFWMNMGPRY</sequence>